<evidence type="ECO:0000256" key="1">
    <source>
        <dbReference type="ARBA" id="ARBA00004141"/>
    </source>
</evidence>
<dbReference type="OrthoDB" id="5401779at2759"/>
<keyword evidence="4 6" id="KW-0472">Membrane</keyword>
<feature type="transmembrane region" description="Helical" evidence="6">
    <location>
        <begin position="194"/>
        <end position="212"/>
    </location>
</feature>
<evidence type="ECO:0000256" key="5">
    <source>
        <dbReference type="ARBA" id="ARBA00038359"/>
    </source>
</evidence>
<dbReference type="Proteomes" id="UP000799444">
    <property type="component" value="Unassembled WGS sequence"/>
</dbReference>
<feature type="domain" description="Rhodopsin" evidence="7">
    <location>
        <begin position="47"/>
        <end position="293"/>
    </location>
</feature>
<dbReference type="PANTHER" id="PTHR33048">
    <property type="entry name" value="PTH11-LIKE INTEGRAL MEMBRANE PROTEIN (AFU_ORTHOLOGUE AFUA_5G11245)"/>
    <property type="match status" value="1"/>
</dbReference>
<proteinExistence type="inferred from homology"/>
<dbReference type="EMBL" id="ML996169">
    <property type="protein sequence ID" value="KAF2732919.1"/>
    <property type="molecule type" value="Genomic_DNA"/>
</dbReference>
<evidence type="ECO:0000256" key="4">
    <source>
        <dbReference type="ARBA" id="ARBA00023136"/>
    </source>
</evidence>
<evidence type="ECO:0000256" key="2">
    <source>
        <dbReference type="ARBA" id="ARBA00022692"/>
    </source>
</evidence>
<comment type="caution">
    <text evidence="8">The sequence shown here is derived from an EMBL/GenBank/DDBJ whole genome shotgun (WGS) entry which is preliminary data.</text>
</comment>
<evidence type="ECO:0000259" key="7">
    <source>
        <dbReference type="Pfam" id="PF20684"/>
    </source>
</evidence>
<comment type="subcellular location">
    <subcellularLocation>
        <location evidence="1">Membrane</location>
        <topology evidence="1">Multi-pass membrane protein</topology>
    </subcellularLocation>
</comment>
<feature type="transmembrane region" description="Helical" evidence="6">
    <location>
        <begin position="228"/>
        <end position="249"/>
    </location>
</feature>
<keyword evidence="2 6" id="KW-0812">Transmembrane</keyword>
<dbReference type="InterPro" id="IPR052337">
    <property type="entry name" value="SAT4-like"/>
</dbReference>
<feature type="transmembrane region" description="Helical" evidence="6">
    <location>
        <begin position="261"/>
        <end position="284"/>
    </location>
</feature>
<feature type="transmembrane region" description="Helical" evidence="6">
    <location>
        <begin position="63"/>
        <end position="88"/>
    </location>
</feature>
<dbReference type="InterPro" id="IPR049326">
    <property type="entry name" value="Rhodopsin_dom_fungi"/>
</dbReference>
<name>A0A9P4QXJ8_9PLEO</name>
<feature type="transmembrane region" description="Helical" evidence="6">
    <location>
        <begin position="29"/>
        <end position="51"/>
    </location>
</feature>
<keyword evidence="3 6" id="KW-1133">Transmembrane helix</keyword>
<feature type="transmembrane region" description="Helical" evidence="6">
    <location>
        <begin position="108"/>
        <end position="133"/>
    </location>
</feature>
<evidence type="ECO:0000313" key="8">
    <source>
        <dbReference type="EMBL" id="KAF2732919.1"/>
    </source>
</evidence>
<dbReference type="Pfam" id="PF20684">
    <property type="entry name" value="Fung_rhodopsin"/>
    <property type="match status" value="1"/>
</dbReference>
<keyword evidence="9" id="KW-1185">Reference proteome</keyword>
<gene>
    <name evidence="8" type="ORF">EJ04DRAFT_496088</name>
</gene>
<protein>
    <recommendedName>
        <fullName evidence="7">Rhodopsin domain-containing protein</fullName>
    </recommendedName>
</protein>
<dbReference type="AlphaFoldDB" id="A0A9P4QXJ8"/>
<evidence type="ECO:0000313" key="9">
    <source>
        <dbReference type="Proteomes" id="UP000799444"/>
    </source>
</evidence>
<dbReference type="PANTHER" id="PTHR33048:SF129">
    <property type="entry name" value="INTEGRAL MEMBRANE PROTEIN-RELATED"/>
    <property type="match status" value="1"/>
</dbReference>
<evidence type="ECO:0000256" key="6">
    <source>
        <dbReference type="SAM" id="Phobius"/>
    </source>
</evidence>
<reference evidence="8" key="1">
    <citation type="journal article" date="2020" name="Stud. Mycol.">
        <title>101 Dothideomycetes genomes: a test case for predicting lifestyles and emergence of pathogens.</title>
        <authorList>
            <person name="Haridas S."/>
            <person name="Albert R."/>
            <person name="Binder M."/>
            <person name="Bloem J."/>
            <person name="Labutti K."/>
            <person name="Salamov A."/>
            <person name="Andreopoulos B."/>
            <person name="Baker S."/>
            <person name="Barry K."/>
            <person name="Bills G."/>
            <person name="Bluhm B."/>
            <person name="Cannon C."/>
            <person name="Castanera R."/>
            <person name="Culley D."/>
            <person name="Daum C."/>
            <person name="Ezra D."/>
            <person name="Gonzalez J."/>
            <person name="Henrissat B."/>
            <person name="Kuo A."/>
            <person name="Liang C."/>
            <person name="Lipzen A."/>
            <person name="Lutzoni F."/>
            <person name="Magnuson J."/>
            <person name="Mondo S."/>
            <person name="Nolan M."/>
            <person name="Ohm R."/>
            <person name="Pangilinan J."/>
            <person name="Park H.-J."/>
            <person name="Ramirez L."/>
            <person name="Alfaro M."/>
            <person name="Sun H."/>
            <person name="Tritt A."/>
            <person name="Yoshinaga Y."/>
            <person name="Zwiers L.-H."/>
            <person name="Turgeon B."/>
            <person name="Goodwin S."/>
            <person name="Spatafora J."/>
            <person name="Crous P."/>
            <person name="Grigoriev I."/>
        </authorList>
    </citation>
    <scope>NUCLEOTIDE SEQUENCE</scope>
    <source>
        <strain evidence="8">CBS 125425</strain>
    </source>
</reference>
<comment type="similarity">
    <text evidence="5">Belongs to the SAT4 family.</text>
</comment>
<organism evidence="8 9">
    <name type="scientific">Polyplosphaeria fusca</name>
    <dbReference type="NCBI Taxonomy" id="682080"/>
    <lineage>
        <taxon>Eukaryota</taxon>
        <taxon>Fungi</taxon>
        <taxon>Dikarya</taxon>
        <taxon>Ascomycota</taxon>
        <taxon>Pezizomycotina</taxon>
        <taxon>Dothideomycetes</taxon>
        <taxon>Pleosporomycetidae</taxon>
        <taxon>Pleosporales</taxon>
        <taxon>Tetraplosphaeriaceae</taxon>
        <taxon>Polyplosphaeria</taxon>
    </lineage>
</organism>
<accession>A0A9P4QXJ8</accession>
<sequence length="394" mass="44266">MSGHRLPTPEEMASFPPPNYIDPETRRPFVLAVEIPLTALVITFVSMRFYSRTVLIRALGADDYFMLAAAVVTAGTSIMTCISTLPVYQTGYHIWDLRPEIAKDPVQTAQMAMATQLLFVCITAFTKVSVLLTYLRIFPSQKNKYFCYAMMVFTTAWAITTFLLFLLQCEQVPVQSYWFMTAYPERKCVSIGPIYYVTGALNVFSDFLIFLWPAKDLAKIQISLKQRIILILMFTIGILVCVAGCFRIWYTWIFINTYDALWHGCTLYVIIAIETSLGIICGCLPACKPLMSKLVPLIFTSTHSSTHRSIKTPKLGGQSFPFQSLGGGIRKEEGFSVEYCDAGSTFEGHVTTTTNVECTRGRDEEDARSASSEEWIMLRDSNKSEAVHTAREGV</sequence>
<evidence type="ECO:0000256" key="3">
    <source>
        <dbReference type="ARBA" id="ARBA00022989"/>
    </source>
</evidence>
<feature type="transmembrane region" description="Helical" evidence="6">
    <location>
        <begin position="145"/>
        <end position="167"/>
    </location>
</feature>
<dbReference type="GO" id="GO:0016020">
    <property type="term" value="C:membrane"/>
    <property type="evidence" value="ECO:0007669"/>
    <property type="project" value="UniProtKB-SubCell"/>
</dbReference>